<evidence type="ECO:0000256" key="1">
    <source>
        <dbReference type="SAM" id="MobiDB-lite"/>
    </source>
</evidence>
<organism evidence="2 3">
    <name type="scientific">Roseibium suaedae</name>
    <dbReference type="NCBI Taxonomy" id="735517"/>
    <lineage>
        <taxon>Bacteria</taxon>
        <taxon>Pseudomonadati</taxon>
        <taxon>Pseudomonadota</taxon>
        <taxon>Alphaproteobacteria</taxon>
        <taxon>Hyphomicrobiales</taxon>
        <taxon>Stappiaceae</taxon>
        <taxon>Roseibium</taxon>
    </lineage>
</organism>
<accession>A0A1M7K892</accession>
<evidence type="ECO:0000313" key="2">
    <source>
        <dbReference type="EMBL" id="SHM61476.1"/>
    </source>
</evidence>
<evidence type="ECO:0000313" key="3">
    <source>
        <dbReference type="Proteomes" id="UP000186002"/>
    </source>
</evidence>
<dbReference type="EMBL" id="FRBW01000003">
    <property type="protein sequence ID" value="SHM61476.1"/>
    <property type="molecule type" value="Genomic_DNA"/>
</dbReference>
<gene>
    <name evidence="2" type="ORF">SAMN05444272_2750</name>
</gene>
<reference evidence="2 3" key="1">
    <citation type="submission" date="2016-11" db="EMBL/GenBank/DDBJ databases">
        <authorList>
            <person name="Jaros S."/>
            <person name="Januszkiewicz K."/>
            <person name="Wedrychowicz H."/>
        </authorList>
    </citation>
    <scope>NUCLEOTIDE SEQUENCE [LARGE SCALE GENOMIC DNA]</scope>
    <source>
        <strain evidence="2 3">DSM 22153</strain>
    </source>
</reference>
<keyword evidence="3" id="KW-1185">Reference proteome</keyword>
<feature type="region of interest" description="Disordered" evidence="1">
    <location>
        <begin position="1"/>
        <end position="25"/>
    </location>
</feature>
<protein>
    <submittedName>
        <fullName evidence="2">Uncharacterized protein</fullName>
    </submittedName>
</protein>
<dbReference type="STRING" id="735517.SAMN05444272_2750"/>
<sequence length="203" mass="22558">MTRAISGRTSPGSSENAIPNGSSAKTSKDIWTVDLKRSPGTFRQWAIASTRDCSRRLKLARPTSGRGSSFWPTPTISLYCCRTDVLIDQGAFRFRTATDQKGSQHSIGNAARVWSVFWMTAQTMGLKPSQALISRSSHPLHVTLMPGTRTCPGDWTFNPNFSDWLMGWPIGWSDPGQPVTGLSRWLQRMRGEISRLSMFRCGS</sequence>
<feature type="compositionally biased region" description="Polar residues" evidence="1">
    <location>
        <begin position="7"/>
        <end position="25"/>
    </location>
</feature>
<proteinExistence type="predicted"/>
<dbReference type="AlphaFoldDB" id="A0A1M7K892"/>
<dbReference type="Proteomes" id="UP000186002">
    <property type="component" value="Unassembled WGS sequence"/>
</dbReference>
<name>A0A1M7K892_9HYPH</name>